<dbReference type="Gene3D" id="3.30.70.330">
    <property type="match status" value="6"/>
</dbReference>
<dbReference type="FunFam" id="3.30.70.330:FF:000277">
    <property type="entry name" value="RNA binding motif protein 19"/>
    <property type="match status" value="1"/>
</dbReference>
<dbReference type="FunFam" id="3.30.70.330:FF:000738">
    <property type="entry name" value="RNA-binding motif protein 19"/>
    <property type="match status" value="1"/>
</dbReference>
<dbReference type="InterPro" id="IPR034421">
    <property type="entry name" value="RBM19_RRM6"/>
</dbReference>
<dbReference type="CDD" id="cd12318">
    <property type="entry name" value="RRM5_RBM19_like"/>
    <property type="match status" value="1"/>
</dbReference>
<feature type="domain" description="RRM" evidence="8">
    <location>
        <begin position="501"/>
        <end position="573"/>
    </location>
</feature>
<feature type="domain" description="RRM" evidence="8">
    <location>
        <begin position="721"/>
        <end position="800"/>
    </location>
</feature>
<feature type="domain" description="RRM" evidence="8">
    <location>
        <begin position="616"/>
        <end position="699"/>
    </location>
</feature>
<evidence type="ECO:0000256" key="5">
    <source>
        <dbReference type="ARBA" id="ARBA00023242"/>
    </source>
</evidence>
<gene>
    <name evidence="9" type="primary">RBD</name>
</gene>
<name>Q95ZH1_CHITE</name>
<dbReference type="AlphaFoldDB" id="Q95ZH1"/>
<sequence>MSRLIVKNLPKVVNEQKLRKLFEQKGPVTDVQLKYKDGKFRQFGFIGYENEGSAQEAVNYFNDTFFGTSKIKVEVCAALGDESKPKSWSKYAKDSEAFIKKNEKSKQPEKDEVEDEKSKIKKIDAIINEYKEDPEFQEFMKSHAKDKLIWENDVNTGTKVDQDEQKDEEESGDDTKLANQEISDAEYMKKLMGTSDETESISFEKKTKNLIKLYTIKVRNIPKKLKREELKKFFRPSKAHSVRIPKNSNFGYVGFKLERDMKRALSKDKSFLKGKQIHVYEFTHQKEESEVKSSKINSRWQEQEEKLKGEEDICESGKLFFRNLPYTVTEDDVQTVFEKYGNVVEVNVPIDPTTRKIKGFGTVTFLMPENAVQAYNELNGTMFHGRMFHLLPGKSNDKTEADESDPKNFKDKRRKELKKTASSAHNWNTLFMGTNAVAEIISKVYGKSKEEVLESSTGGSGAAVRLALGETQAVLDMKTFLEKHGVRLESFDDQKVKRSKTIILVKNLPANTDVEEMKSKFEQFGVLDKVVLPPNSVTCLIKFADPSEARKAFKKLAYSKFKHVPLYLEWAPENVFRDKDEDIEENVNEAKEESAQNEDKNKEEEEVDDSAPEPNTTLFIKNLNKDTVEETIREIFKNIGTIRSIQIAKKKSTDDEKKLIPLGYGFIQFKQASAADKALKTMQHKEIDGIKIELKRSDRTLNTPAHVSRKKTDNKKQEGSTKIMVRNIPFQANANEIRQLFQVFGELKAVRLPKKPGIDQHRGFGFIDFVTKSDAKSAFDALHHSTHLYGRRLVLEWAATEEDVTEIRKRTAKDVGGGTKAKRSKKAIMKEEDFIKLETNNDEEMENDD</sequence>
<keyword evidence="4 6" id="KW-0694">RNA-binding</keyword>
<dbReference type="InterPro" id="IPR012677">
    <property type="entry name" value="Nucleotide-bd_a/b_plait_sf"/>
</dbReference>
<reference evidence="9" key="1">
    <citation type="submission" date="2001-06" db="EMBL/GenBank/DDBJ databases">
        <title>The novel protein Ct-RBDp in Chironomus tentans, contains six RNA-binding domains, is conserved in eukaryotes and may play roles in ribosomal biogenesis and function.</title>
        <authorList>
            <person name="Bjork P."/>
            <person name="Bauren G."/>
            <person name="Jin S."/>
            <person name="Wieslander L."/>
        </authorList>
    </citation>
    <scope>NUCLEOTIDE SEQUENCE</scope>
</reference>
<protein>
    <submittedName>
        <fullName evidence="9">RBD protein</fullName>
    </submittedName>
</protein>
<feature type="region of interest" description="Disordered" evidence="7">
    <location>
        <begin position="584"/>
        <end position="619"/>
    </location>
</feature>
<comment type="subcellular location">
    <subcellularLocation>
        <location evidence="1">Nucleus</location>
    </subcellularLocation>
</comment>
<comment type="similarity">
    <text evidence="2">Belongs to the RRM MRD1 family.</text>
</comment>
<dbReference type="GO" id="GO:0003729">
    <property type="term" value="F:mRNA binding"/>
    <property type="evidence" value="ECO:0007669"/>
    <property type="project" value="TreeGrafter"/>
</dbReference>
<feature type="region of interest" description="Disordered" evidence="7">
    <location>
        <begin position="155"/>
        <end position="175"/>
    </location>
</feature>
<evidence type="ECO:0000256" key="1">
    <source>
        <dbReference type="ARBA" id="ARBA00004123"/>
    </source>
</evidence>
<evidence type="ECO:0000256" key="4">
    <source>
        <dbReference type="ARBA" id="ARBA00022884"/>
    </source>
</evidence>
<accession>Q95ZH1</accession>
<dbReference type="InterPro" id="IPR000504">
    <property type="entry name" value="RRM_dom"/>
</dbReference>
<evidence type="ECO:0000259" key="8">
    <source>
        <dbReference type="PROSITE" id="PS50102"/>
    </source>
</evidence>
<evidence type="ECO:0000256" key="6">
    <source>
        <dbReference type="PROSITE-ProRule" id="PRU00176"/>
    </source>
</evidence>
<feature type="compositionally biased region" description="Basic and acidic residues" evidence="7">
    <location>
        <begin position="395"/>
        <end position="409"/>
    </location>
</feature>
<dbReference type="InterPro" id="IPR034423">
    <property type="entry name" value="RBM19_RRM5"/>
</dbReference>
<dbReference type="InterPro" id="IPR051945">
    <property type="entry name" value="RRM_MRD1_RNA_proc_ribogen"/>
</dbReference>
<keyword evidence="5" id="KW-0539">Nucleus</keyword>
<evidence type="ECO:0000256" key="3">
    <source>
        <dbReference type="ARBA" id="ARBA00022737"/>
    </source>
</evidence>
<dbReference type="CDD" id="cd12571">
    <property type="entry name" value="RRM6_RBM19"/>
    <property type="match status" value="1"/>
</dbReference>
<dbReference type="InterPro" id="IPR035979">
    <property type="entry name" value="RBD_domain_sf"/>
</dbReference>
<dbReference type="PANTHER" id="PTHR48039:SF5">
    <property type="entry name" value="RNA-BINDING PROTEIN 28"/>
    <property type="match status" value="1"/>
</dbReference>
<dbReference type="Pfam" id="PF00076">
    <property type="entry name" value="RRM_1"/>
    <property type="match status" value="6"/>
</dbReference>
<keyword evidence="3" id="KW-0677">Repeat</keyword>
<dbReference type="EMBL" id="AJ314912">
    <property type="protein sequence ID" value="CAC42098.1"/>
    <property type="molecule type" value="mRNA"/>
</dbReference>
<evidence type="ECO:0000313" key="9">
    <source>
        <dbReference type="EMBL" id="CAC42098.1"/>
    </source>
</evidence>
<feature type="compositionally biased region" description="Basic and acidic residues" evidence="7">
    <location>
        <begin position="588"/>
        <end position="603"/>
    </location>
</feature>
<feature type="domain" description="RRM" evidence="8">
    <location>
        <begin position="2"/>
        <end position="78"/>
    </location>
</feature>
<feature type="domain" description="RRM" evidence="8">
    <location>
        <begin position="214"/>
        <end position="284"/>
    </location>
</feature>
<feature type="domain" description="RRM" evidence="8">
    <location>
        <begin position="317"/>
        <end position="395"/>
    </location>
</feature>
<evidence type="ECO:0000256" key="7">
    <source>
        <dbReference type="SAM" id="MobiDB-lite"/>
    </source>
</evidence>
<dbReference type="SUPFAM" id="SSF54928">
    <property type="entry name" value="RNA-binding domain, RBD"/>
    <property type="match status" value="5"/>
</dbReference>
<organism evidence="9">
    <name type="scientific">Chironomus tentans</name>
    <name type="common">Midge</name>
    <name type="synonym">Camptochironomus tentans</name>
    <dbReference type="NCBI Taxonomy" id="7153"/>
    <lineage>
        <taxon>Eukaryota</taxon>
        <taxon>Metazoa</taxon>
        <taxon>Ecdysozoa</taxon>
        <taxon>Arthropoda</taxon>
        <taxon>Hexapoda</taxon>
        <taxon>Insecta</taxon>
        <taxon>Pterygota</taxon>
        <taxon>Neoptera</taxon>
        <taxon>Endopterygota</taxon>
        <taxon>Diptera</taxon>
        <taxon>Nematocera</taxon>
        <taxon>Chironomoidea</taxon>
        <taxon>Chironomidae</taxon>
        <taxon>Chironominae</taxon>
        <taxon>Chironomus</taxon>
    </lineage>
</organism>
<feature type="region of interest" description="Disordered" evidence="7">
    <location>
        <begin position="393"/>
        <end position="414"/>
    </location>
</feature>
<dbReference type="SMART" id="SM00360">
    <property type="entry name" value="RRM"/>
    <property type="match status" value="6"/>
</dbReference>
<proteinExistence type="evidence at transcript level"/>
<dbReference type="PANTHER" id="PTHR48039">
    <property type="entry name" value="RNA-BINDING MOTIF PROTEIN 14B"/>
    <property type="match status" value="1"/>
</dbReference>
<dbReference type="GO" id="GO:0005634">
    <property type="term" value="C:nucleus"/>
    <property type="evidence" value="ECO:0007669"/>
    <property type="project" value="UniProtKB-SubCell"/>
</dbReference>
<evidence type="ECO:0000256" key="2">
    <source>
        <dbReference type="ARBA" id="ARBA00008033"/>
    </source>
</evidence>
<dbReference type="PROSITE" id="PS50102">
    <property type="entry name" value="RRM"/>
    <property type="match status" value="6"/>
</dbReference>